<protein>
    <submittedName>
        <fullName evidence="3">Uncharacterized protein</fullName>
    </submittedName>
</protein>
<evidence type="ECO:0000256" key="1">
    <source>
        <dbReference type="SAM" id="MobiDB-lite"/>
    </source>
</evidence>
<name>A0A1L9BJ03_9BACT</name>
<feature type="region of interest" description="Disordered" evidence="1">
    <location>
        <begin position="42"/>
        <end position="241"/>
    </location>
</feature>
<reference evidence="4" key="1">
    <citation type="submission" date="2016-11" db="EMBL/GenBank/DDBJ databases">
        <authorList>
            <person name="Shukria A."/>
            <person name="Stevens D.C."/>
        </authorList>
    </citation>
    <scope>NUCLEOTIDE SEQUENCE [LARGE SCALE GENOMIC DNA]</scope>
    <source>
        <strain evidence="4">Cbfe23</strain>
    </source>
</reference>
<keyword evidence="2" id="KW-0812">Transmembrane</keyword>
<dbReference type="EMBL" id="MPIN01000001">
    <property type="protein sequence ID" value="OJH42250.1"/>
    <property type="molecule type" value="Genomic_DNA"/>
</dbReference>
<proteinExistence type="predicted"/>
<dbReference type="STRING" id="83449.BON30_03305"/>
<keyword evidence="2" id="KW-1133">Transmembrane helix</keyword>
<feature type="transmembrane region" description="Helical" evidence="2">
    <location>
        <begin position="369"/>
        <end position="390"/>
    </location>
</feature>
<evidence type="ECO:0000256" key="2">
    <source>
        <dbReference type="SAM" id="Phobius"/>
    </source>
</evidence>
<evidence type="ECO:0000313" key="3">
    <source>
        <dbReference type="EMBL" id="OJH42250.1"/>
    </source>
</evidence>
<keyword evidence="4" id="KW-1185">Reference proteome</keyword>
<accession>A0A1L9BJ03</accession>
<sequence length="397" mass="42702">MKYFCEACERLVPPAAFRVEDGLLVLKCSRCKVEMRGVIEQDEGAAPAPAARKPEKSDGGGPIIALGQDDAEPDPIENEPTRRMAVPAELLQAIEEEARENRRKKEKEKGSSKDKERAKDKAPVVEPTQDKAPEPVKPPEPVKVAEFVKAPAKSSESGASKDKDKASRPASDSNLTVLRLSDVQQPRTRTPSESPSVSSTEPPPSPAAPPPAAGARASSTSLRVVRDTGSMPSVGAGSSSPEDAFMPPAGFCPKCIGTRKEGSVVCPFCGLDFARFRQDDFRPSPAVSSTWLGVLELWDSKSAHDKVLALASERGELPALGRLYRIRLARQPEDAMALRGREEVLRLASAGSVFLATPPPDKGTKFRMAALGMFFFLLLILLVAMGIRVWKLTVGAP</sequence>
<feature type="compositionally biased region" description="Low complexity" evidence="1">
    <location>
        <begin position="186"/>
        <end position="200"/>
    </location>
</feature>
<organism evidence="3 4">
    <name type="scientific">Cystobacter ferrugineus</name>
    <dbReference type="NCBI Taxonomy" id="83449"/>
    <lineage>
        <taxon>Bacteria</taxon>
        <taxon>Pseudomonadati</taxon>
        <taxon>Myxococcota</taxon>
        <taxon>Myxococcia</taxon>
        <taxon>Myxococcales</taxon>
        <taxon>Cystobacterineae</taxon>
        <taxon>Archangiaceae</taxon>
        <taxon>Cystobacter</taxon>
    </lineage>
</organism>
<feature type="compositionally biased region" description="Pro residues" evidence="1">
    <location>
        <begin position="201"/>
        <end position="212"/>
    </location>
</feature>
<reference evidence="3 4" key="2">
    <citation type="submission" date="2016-12" db="EMBL/GenBank/DDBJ databases">
        <title>Draft Genome Sequence of Cystobacter ferrugineus Strain Cbfe23.</title>
        <authorList>
            <person name="Akbar S."/>
            <person name="Dowd S.E."/>
            <person name="Stevens D.C."/>
        </authorList>
    </citation>
    <scope>NUCLEOTIDE SEQUENCE [LARGE SCALE GENOMIC DNA]</scope>
    <source>
        <strain evidence="3 4">Cbfe23</strain>
    </source>
</reference>
<gene>
    <name evidence="3" type="ORF">BON30_03305</name>
</gene>
<dbReference type="Proteomes" id="UP000182229">
    <property type="component" value="Unassembled WGS sequence"/>
</dbReference>
<dbReference type="AlphaFoldDB" id="A0A1L9BJ03"/>
<feature type="compositionally biased region" description="Basic and acidic residues" evidence="1">
    <location>
        <begin position="107"/>
        <end position="134"/>
    </location>
</feature>
<keyword evidence="2" id="KW-0472">Membrane</keyword>
<comment type="caution">
    <text evidence="3">The sequence shown here is derived from an EMBL/GenBank/DDBJ whole genome shotgun (WGS) entry which is preliminary data.</text>
</comment>
<evidence type="ECO:0000313" key="4">
    <source>
        <dbReference type="Proteomes" id="UP000182229"/>
    </source>
</evidence>